<dbReference type="STRING" id="1121877.FEAC_21860"/>
<feature type="domain" description="HTH arsR-type" evidence="4">
    <location>
        <begin position="8"/>
        <end position="102"/>
    </location>
</feature>
<comment type="caution">
    <text evidence="5">The sequence shown here is derived from an EMBL/GenBank/DDBJ whole genome shotgun (WGS) entry which is preliminary data.</text>
</comment>
<dbReference type="Gene3D" id="1.10.10.10">
    <property type="entry name" value="Winged helix-like DNA-binding domain superfamily/Winged helix DNA-binding domain"/>
    <property type="match status" value="1"/>
</dbReference>
<dbReference type="PRINTS" id="PR00778">
    <property type="entry name" value="HTHARSR"/>
</dbReference>
<dbReference type="GO" id="GO:0003677">
    <property type="term" value="F:DNA binding"/>
    <property type="evidence" value="ECO:0007669"/>
    <property type="project" value="UniProtKB-KW"/>
</dbReference>
<dbReference type="SUPFAM" id="SSF46785">
    <property type="entry name" value="Winged helix' DNA-binding domain"/>
    <property type="match status" value="1"/>
</dbReference>
<dbReference type="InterPro" id="IPR036388">
    <property type="entry name" value="WH-like_DNA-bd_sf"/>
</dbReference>
<dbReference type="OrthoDB" id="194599at2"/>
<protein>
    <submittedName>
        <fullName evidence="5">Putative HTH-type transcriptional regulator</fullName>
    </submittedName>
</protein>
<evidence type="ECO:0000313" key="5">
    <source>
        <dbReference type="EMBL" id="KJE76095.1"/>
    </source>
</evidence>
<evidence type="ECO:0000256" key="2">
    <source>
        <dbReference type="ARBA" id="ARBA00023125"/>
    </source>
</evidence>
<dbReference type="InterPro" id="IPR011991">
    <property type="entry name" value="ArsR-like_HTH"/>
</dbReference>
<dbReference type="NCBIfam" id="NF033788">
    <property type="entry name" value="HTH_metalloreg"/>
    <property type="match status" value="1"/>
</dbReference>
<dbReference type="EMBL" id="JXUW01000022">
    <property type="protein sequence ID" value="KJE76095.1"/>
    <property type="molecule type" value="Genomic_DNA"/>
</dbReference>
<name>A0A0D8FS46_9ACTN</name>
<proteinExistence type="predicted"/>
<dbReference type="Pfam" id="PF01022">
    <property type="entry name" value="HTH_5"/>
    <property type="match status" value="1"/>
</dbReference>
<organism evidence="5 6">
    <name type="scientific">Ferrimicrobium acidiphilum DSM 19497</name>
    <dbReference type="NCBI Taxonomy" id="1121877"/>
    <lineage>
        <taxon>Bacteria</taxon>
        <taxon>Bacillati</taxon>
        <taxon>Actinomycetota</taxon>
        <taxon>Acidimicrobiia</taxon>
        <taxon>Acidimicrobiales</taxon>
        <taxon>Acidimicrobiaceae</taxon>
        <taxon>Ferrimicrobium</taxon>
    </lineage>
</organism>
<dbReference type="InterPro" id="IPR001845">
    <property type="entry name" value="HTH_ArsR_DNA-bd_dom"/>
</dbReference>
<dbReference type="InterPro" id="IPR051011">
    <property type="entry name" value="Metal_resp_trans_reg"/>
</dbReference>
<keyword evidence="2" id="KW-0238">DNA-binding</keyword>
<dbReference type="PANTHER" id="PTHR43132">
    <property type="entry name" value="ARSENICAL RESISTANCE OPERON REPRESSOR ARSR-RELATED"/>
    <property type="match status" value="1"/>
</dbReference>
<gene>
    <name evidence="5" type="ORF">FEAC_21860</name>
</gene>
<dbReference type="CDD" id="cd00090">
    <property type="entry name" value="HTH_ARSR"/>
    <property type="match status" value="1"/>
</dbReference>
<evidence type="ECO:0000256" key="3">
    <source>
        <dbReference type="ARBA" id="ARBA00023163"/>
    </source>
</evidence>
<dbReference type="PROSITE" id="PS50987">
    <property type="entry name" value="HTH_ARSR_2"/>
    <property type="match status" value="1"/>
</dbReference>
<evidence type="ECO:0000313" key="6">
    <source>
        <dbReference type="Proteomes" id="UP000032336"/>
    </source>
</evidence>
<sequence>MSTSATSHATPLYELKADFFKSMGHPIRIRILELLSNGPLNVGELKAQIEVNAPHLSQQLNVLKREGLVTSARSEKNVVYALAFEELIELLAVARRILIDVLAKQSDLLVDLQTSLPSPDSMPGPVRETLD</sequence>
<accession>A0A0D8FS46</accession>
<dbReference type="AlphaFoldDB" id="A0A0D8FS46"/>
<keyword evidence="3" id="KW-0804">Transcription</keyword>
<dbReference type="SMART" id="SM00418">
    <property type="entry name" value="HTH_ARSR"/>
    <property type="match status" value="1"/>
</dbReference>
<dbReference type="InterPro" id="IPR036390">
    <property type="entry name" value="WH_DNA-bd_sf"/>
</dbReference>
<evidence type="ECO:0000259" key="4">
    <source>
        <dbReference type="PROSITE" id="PS50987"/>
    </source>
</evidence>
<dbReference type="Proteomes" id="UP000032336">
    <property type="component" value="Unassembled WGS sequence"/>
</dbReference>
<dbReference type="PANTHER" id="PTHR43132:SF2">
    <property type="entry name" value="ARSENICAL RESISTANCE OPERON REPRESSOR ARSR-RELATED"/>
    <property type="match status" value="1"/>
</dbReference>
<dbReference type="GO" id="GO:0003700">
    <property type="term" value="F:DNA-binding transcription factor activity"/>
    <property type="evidence" value="ECO:0007669"/>
    <property type="project" value="InterPro"/>
</dbReference>
<dbReference type="eggNOG" id="COG0640">
    <property type="taxonomic scope" value="Bacteria"/>
</dbReference>
<keyword evidence="1" id="KW-0805">Transcription regulation</keyword>
<dbReference type="GeneID" id="78373249"/>
<evidence type="ECO:0000256" key="1">
    <source>
        <dbReference type="ARBA" id="ARBA00023015"/>
    </source>
</evidence>
<keyword evidence="6" id="KW-1185">Reference proteome</keyword>
<reference evidence="5 6" key="1">
    <citation type="submission" date="2015-01" db="EMBL/GenBank/DDBJ databases">
        <title>Draft genome of the acidophilic iron oxidizer Ferrimicrobium acidiphilum strain T23.</title>
        <authorList>
            <person name="Poehlein A."/>
            <person name="Eisen S."/>
            <person name="Schloemann M."/>
            <person name="Johnson B.D."/>
            <person name="Daniel R."/>
            <person name="Muehling M."/>
        </authorList>
    </citation>
    <scope>NUCLEOTIDE SEQUENCE [LARGE SCALE GENOMIC DNA]</scope>
    <source>
        <strain evidence="5 6">T23</strain>
    </source>
</reference>
<dbReference type="RefSeq" id="WP_035390173.1">
    <property type="nucleotide sequence ID" value="NZ_JQKF01000020.1"/>
</dbReference>